<dbReference type="FunFam" id="3.90.1150.10:FF:000031">
    <property type="entry name" value="Serine--glyoxylate aminotransferase"/>
    <property type="match status" value="1"/>
</dbReference>
<dbReference type="EMBL" id="AE000666">
    <property type="protein sequence ID" value="AAB86074.1"/>
    <property type="molecule type" value="Genomic_DNA"/>
</dbReference>
<evidence type="ECO:0000256" key="3">
    <source>
        <dbReference type="ARBA" id="ARBA00022576"/>
    </source>
</evidence>
<evidence type="ECO:0000256" key="1">
    <source>
        <dbReference type="ARBA" id="ARBA00001933"/>
    </source>
</evidence>
<dbReference type="Proteomes" id="UP000005223">
    <property type="component" value="Chromosome"/>
</dbReference>
<dbReference type="PaxDb" id="187420-MTH_1601"/>
<dbReference type="HOGENOM" id="CLU_027686_1_1_2"/>
<evidence type="ECO:0000256" key="5">
    <source>
        <dbReference type="ARBA" id="ARBA00022898"/>
    </source>
</evidence>
<dbReference type="Pfam" id="PF00266">
    <property type="entry name" value="Aminotran_5"/>
    <property type="match status" value="1"/>
</dbReference>
<sequence>MEMDETLLMIPGPTRVAQRVLKAMSENIVNHRSALFGRILTETTEMMSDVFRTSNKSYLLTGSGTAAMEAAVANIIEPGDKILNVVGGKFGQRFAQIVEAFGGESITIDVEWGKAVNPDDIGYTLEENDDIKAVTVVHNETSTGVANPIREIGKIMDDYDALYIVDTVSSLGGDEVDVESYGIDICVTGSQKCLAAPPGMAAITLSNDAWRVIEAVDNPRTYYLNLKKYRKSGDAEPPETPYTPAVSLIYAMHEALKVIMEEGLSNRIKRHKIAAEATRNAVKALDLELFPDEAVSSTTVTAVNLPEGVTDGELRGTMRNKYHVELAGGQDHLKGRIFRIGHMGNITHRELITTFSALEMTLRELGFEVEMGEAVAAVADTYLPEDL</sequence>
<dbReference type="InterPro" id="IPR015422">
    <property type="entry name" value="PyrdxlP-dep_Trfase_small"/>
</dbReference>
<proteinExistence type="inferred from homology"/>
<dbReference type="AlphaFoldDB" id="O27638"/>
<dbReference type="InterPro" id="IPR015421">
    <property type="entry name" value="PyrdxlP-dep_Trfase_major"/>
</dbReference>
<keyword evidence="4" id="KW-0808">Transferase</keyword>
<accession>O27638</accession>
<dbReference type="PANTHER" id="PTHR21152">
    <property type="entry name" value="AMINOTRANSFERASE CLASS V"/>
    <property type="match status" value="1"/>
</dbReference>
<dbReference type="GO" id="GO:0019265">
    <property type="term" value="P:glycine biosynthetic process, by transamination of glyoxylate"/>
    <property type="evidence" value="ECO:0007669"/>
    <property type="project" value="TreeGrafter"/>
</dbReference>
<dbReference type="STRING" id="187420.MTH_1601"/>
<dbReference type="FunFam" id="3.40.640.10:FF:000027">
    <property type="entry name" value="Serine--pyruvate aminotransferase, mitochondrial"/>
    <property type="match status" value="1"/>
</dbReference>
<keyword evidence="5" id="KW-0663">Pyridoxal phosphate</keyword>
<reference evidence="7 8" key="1">
    <citation type="journal article" date="1997" name="J. Bacteriol.">
        <title>Complete genome sequence of Methanobacterium thermoautotrophicum deltaH: functional analysis and comparative genomics.</title>
        <authorList>
            <person name="Smith D.R."/>
            <person name="Doucette-Stamm L.A."/>
            <person name="Deloughery C."/>
            <person name="Lee H.-M."/>
            <person name="Dubois J."/>
            <person name="Aldredge T."/>
            <person name="Bashirzadeh R."/>
            <person name="Blakely D."/>
            <person name="Cook R."/>
            <person name="Gilbert K."/>
            <person name="Harrison D."/>
            <person name="Hoang L."/>
            <person name="Keagle P."/>
            <person name="Lumm W."/>
            <person name="Pothier B."/>
            <person name="Qiu D."/>
            <person name="Spadafora R."/>
            <person name="Vicare R."/>
            <person name="Wang Y."/>
            <person name="Wierzbowski J."/>
            <person name="Gibson R."/>
            <person name="Jiwani N."/>
            <person name="Caruso A."/>
            <person name="Bush D."/>
            <person name="Safer H."/>
            <person name="Patwell D."/>
            <person name="Prabhakar S."/>
            <person name="McDougall S."/>
            <person name="Shimer G."/>
            <person name="Goyal A."/>
            <person name="Pietrovski S."/>
            <person name="Church G.M."/>
            <person name="Daniels C.J."/>
            <person name="Mao J.-i."/>
            <person name="Rice P."/>
            <person name="Nolling J."/>
            <person name="Reeve J.N."/>
        </authorList>
    </citation>
    <scope>NUCLEOTIDE SEQUENCE [LARGE SCALE GENOMIC DNA]</scope>
    <source>
        <strain evidence="8">ATCC 29096 / DSM 1053 / JCM 10044 / NBRC 100330 / Delta H</strain>
    </source>
</reference>
<dbReference type="Gene3D" id="3.90.1150.10">
    <property type="entry name" value="Aspartate Aminotransferase, domain 1"/>
    <property type="match status" value="1"/>
</dbReference>
<evidence type="ECO:0000256" key="4">
    <source>
        <dbReference type="ARBA" id="ARBA00022679"/>
    </source>
</evidence>
<evidence type="ECO:0000313" key="7">
    <source>
        <dbReference type="EMBL" id="AAB86074.1"/>
    </source>
</evidence>
<evidence type="ECO:0000313" key="8">
    <source>
        <dbReference type="Proteomes" id="UP000005223"/>
    </source>
</evidence>
<keyword evidence="8" id="KW-1185">Reference proteome</keyword>
<dbReference type="KEGG" id="mth:MTH_1601"/>
<feature type="domain" description="Aminotransferase class V" evidence="6">
    <location>
        <begin position="11"/>
        <end position="309"/>
    </location>
</feature>
<dbReference type="InterPro" id="IPR024169">
    <property type="entry name" value="SP_NH2Trfase/AEP_transaminase"/>
</dbReference>
<keyword evidence="3 7" id="KW-0032">Aminotransferase</keyword>
<dbReference type="PIRSF" id="PIRSF000524">
    <property type="entry name" value="SPT"/>
    <property type="match status" value="1"/>
</dbReference>
<dbReference type="GO" id="GO:0004760">
    <property type="term" value="F:L-serine-pyruvate transaminase activity"/>
    <property type="evidence" value="ECO:0007669"/>
    <property type="project" value="TreeGrafter"/>
</dbReference>
<protein>
    <submittedName>
        <fullName evidence="7">Aspartate aminotransferase</fullName>
    </submittedName>
</protein>
<dbReference type="InterPro" id="IPR015424">
    <property type="entry name" value="PyrdxlP-dep_Trfase"/>
</dbReference>
<dbReference type="PATRIC" id="fig|187420.15.peg.1565"/>
<comment type="cofactor">
    <cofactor evidence="1">
        <name>pyridoxal 5'-phosphate</name>
        <dbReference type="ChEBI" id="CHEBI:597326"/>
    </cofactor>
</comment>
<organism evidence="7 8">
    <name type="scientific">Methanothermobacter thermautotrophicus (strain ATCC 29096 / DSM 1053 / JCM 10044 / NBRC 100330 / Delta H)</name>
    <name type="common">Methanobacterium thermoautotrophicum</name>
    <dbReference type="NCBI Taxonomy" id="187420"/>
    <lineage>
        <taxon>Archaea</taxon>
        <taxon>Methanobacteriati</taxon>
        <taxon>Methanobacteriota</taxon>
        <taxon>Methanomada group</taxon>
        <taxon>Methanobacteria</taxon>
        <taxon>Methanobacteriales</taxon>
        <taxon>Methanobacteriaceae</taxon>
        <taxon>Methanothermobacter</taxon>
    </lineage>
</organism>
<dbReference type="InParanoid" id="O27638"/>
<gene>
    <name evidence="7" type="ordered locus">MTH_1601</name>
</gene>
<evidence type="ECO:0000256" key="2">
    <source>
        <dbReference type="ARBA" id="ARBA00009236"/>
    </source>
</evidence>
<dbReference type="SUPFAM" id="SSF53383">
    <property type="entry name" value="PLP-dependent transferases"/>
    <property type="match status" value="1"/>
</dbReference>
<evidence type="ECO:0000259" key="6">
    <source>
        <dbReference type="Pfam" id="PF00266"/>
    </source>
</evidence>
<dbReference type="PANTHER" id="PTHR21152:SF24">
    <property type="entry name" value="ALANINE--GLYOXYLATE AMINOTRANSFERASE 1"/>
    <property type="match status" value="1"/>
</dbReference>
<dbReference type="EnsemblBacteria" id="AAB86074">
    <property type="protein sequence ID" value="AAB86074"/>
    <property type="gene ID" value="MTH_1601"/>
</dbReference>
<dbReference type="InterPro" id="IPR000192">
    <property type="entry name" value="Aminotrans_V_dom"/>
</dbReference>
<dbReference type="FunCoup" id="O27638">
    <property type="interactions" value="68"/>
</dbReference>
<dbReference type="Gene3D" id="3.40.640.10">
    <property type="entry name" value="Type I PLP-dependent aspartate aminotransferase-like (Major domain)"/>
    <property type="match status" value="1"/>
</dbReference>
<dbReference type="GO" id="GO:0008453">
    <property type="term" value="F:alanine-glyoxylate transaminase activity"/>
    <property type="evidence" value="ECO:0007669"/>
    <property type="project" value="TreeGrafter"/>
</dbReference>
<dbReference type="PIR" id="H69080">
    <property type="entry name" value="H69080"/>
</dbReference>
<comment type="similarity">
    <text evidence="2">Belongs to the class-V pyridoxal-phosphate-dependent aminotransferase family.</text>
</comment>
<name>O27638_METTH</name>